<dbReference type="EMBL" id="CM056809">
    <property type="protein sequence ID" value="KAJ8649221.1"/>
    <property type="molecule type" value="Genomic_DNA"/>
</dbReference>
<accession>A0ACC2MUU7</accession>
<gene>
    <name evidence="1" type="ORF">MRB53_002244</name>
</gene>
<protein>
    <submittedName>
        <fullName evidence="1">Uncharacterized protein</fullName>
    </submittedName>
</protein>
<name>A0ACC2MUU7_PERAE</name>
<evidence type="ECO:0000313" key="2">
    <source>
        <dbReference type="Proteomes" id="UP001234297"/>
    </source>
</evidence>
<proteinExistence type="predicted"/>
<comment type="caution">
    <text evidence="1">The sequence shown here is derived from an EMBL/GenBank/DDBJ whole genome shotgun (WGS) entry which is preliminary data.</text>
</comment>
<evidence type="ECO:0000313" key="1">
    <source>
        <dbReference type="EMBL" id="KAJ8649221.1"/>
    </source>
</evidence>
<reference evidence="1 2" key="1">
    <citation type="journal article" date="2022" name="Hortic Res">
        <title>A haplotype resolved chromosomal level avocado genome allows analysis of novel avocado genes.</title>
        <authorList>
            <person name="Nath O."/>
            <person name="Fletcher S.J."/>
            <person name="Hayward A."/>
            <person name="Shaw L.M."/>
            <person name="Masouleh A.K."/>
            <person name="Furtado A."/>
            <person name="Henry R.J."/>
            <person name="Mitter N."/>
        </authorList>
    </citation>
    <scope>NUCLEOTIDE SEQUENCE [LARGE SCALE GENOMIC DNA]</scope>
    <source>
        <strain evidence="2">cv. Hass</strain>
    </source>
</reference>
<keyword evidence="2" id="KW-1185">Reference proteome</keyword>
<sequence>MVQRYVVVRGLLYRRSFSGILLRCVTVEEGREMIEEAHSGICGGHVNGLMLSKKIIRLGYYWPSLESDSMDYVRKCKKCQLHADLIHAPASSLHPTTAPWPFSTWAFDIIGPLVPIVENTQNKAFILTATEYYTKWAEAEAFIHIKASTVVKFIRKCS</sequence>
<dbReference type="Proteomes" id="UP001234297">
    <property type="component" value="Chromosome 1"/>
</dbReference>
<organism evidence="1 2">
    <name type="scientific">Persea americana</name>
    <name type="common">Avocado</name>
    <dbReference type="NCBI Taxonomy" id="3435"/>
    <lineage>
        <taxon>Eukaryota</taxon>
        <taxon>Viridiplantae</taxon>
        <taxon>Streptophyta</taxon>
        <taxon>Embryophyta</taxon>
        <taxon>Tracheophyta</taxon>
        <taxon>Spermatophyta</taxon>
        <taxon>Magnoliopsida</taxon>
        <taxon>Magnoliidae</taxon>
        <taxon>Laurales</taxon>
        <taxon>Lauraceae</taxon>
        <taxon>Persea</taxon>
    </lineage>
</organism>